<dbReference type="GO" id="GO:0009306">
    <property type="term" value="P:protein secretion"/>
    <property type="evidence" value="ECO:0007669"/>
    <property type="project" value="InterPro"/>
</dbReference>
<dbReference type="AlphaFoldDB" id="A0A7Y8KXI4"/>
<comment type="subcellular location">
    <subcellularLocation>
        <location evidence="1">Membrane</location>
    </subcellularLocation>
</comment>
<dbReference type="PANTHER" id="PTHR30332">
    <property type="entry name" value="PROBABLE GENERAL SECRETION PATHWAY PROTEIN D"/>
    <property type="match status" value="1"/>
</dbReference>
<dbReference type="PROSITE" id="PS51257">
    <property type="entry name" value="PROKAR_LIPOPROTEIN"/>
    <property type="match status" value="1"/>
</dbReference>
<accession>A0A7Y8KXI4</accession>
<keyword evidence="7" id="KW-1185">Reference proteome</keyword>
<evidence type="ECO:0000313" key="7">
    <source>
        <dbReference type="Proteomes" id="UP000545507"/>
    </source>
</evidence>
<dbReference type="GO" id="GO:0016020">
    <property type="term" value="C:membrane"/>
    <property type="evidence" value="ECO:0007669"/>
    <property type="project" value="UniProtKB-SubCell"/>
</dbReference>
<evidence type="ECO:0000313" key="6">
    <source>
        <dbReference type="EMBL" id="NWF46094.1"/>
    </source>
</evidence>
<reference evidence="6 7" key="1">
    <citation type="submission" date="2019-09" db="EMBL/GenBank/DDBJ databases">
        <title>Hydrogenophaga aromatica sp. nov., isolated from a para-xylene-degrading enrichment culture.</title>
        <authorList>
            <person name="Tancsics A."/>
            <person name="Banerjee S."/>
        </authorList>
    </citation>
    <scope>NUCLEOTIDE SEQUENCE [LARGE SCALE GENOMIC DNA]</scope>
    <source>
        <strain evidence="6 7">D2P1</strain>
    </source>
</reference>
<sequence>MKTKFDFFRLTAVGASVFAISGCAVTTVGVSQEASARKAEIKAIEASTPTVTLPRPGLKVVKGNFLGARPTPTSTATRLPAHLRNVTLSFGGGGGHIHNVAANITKVTGVPVRIAPEVAVPQGIYSESGLDKVTDPKIYTGTAEMPLPFPMGAGVSSQSMARVSTGPLPLSFKGDLADYLNLIAANTEAHWTYENGEIQFFRLVTRRFQIAMAPGSFSYRDEVGSGGAGGSGESAGAQFGSSAMATVDAQLTPWPAIEQAIKTMLTAEGKVHVSQMTGVVIVSDIKSSVDRIGKYIESENDVLTRQVRVDVREILVEENAGSSAGIDVSIVYNRFLESGLKVDGLSTAQKPNYSINTTAPSSLLDSATSGSMKVNFAREGYFQGSSIVAQALNGLGKVVSNSTRSIVTTNRVPGRLQEVTDRAYLAKTTPGTGSATGGSAVPGLEPGLVTYGDNMTIVPTIRDNSEVLMQLFSTRSSLVELKSISAGEGESFQQITTPVLARKKYSQQFRVRDGETLVIVSNSSETMGSTDKQGLTGASTLASKTKLISVLLITPRIMGI</sequence>
<keyword evidence="2" id="KW-0732">Signal</keyword>
<evidence type="ECO:0000256" key="4">
    <source>
        <dbReference type="RuleBase" id="RU004003"/>
    </source>
</evidence>
<comment type="caution">
    <text evidence="6">The sequence shown here is derived from an EMBL/GenBank/DDBJ whole genome shotgun (WGS) entry which is preliminary data.</text>
</comment>
<name>A0A7Y8KXI4_9BURK</name>
<protein>
    <recommendedName>
        <fullName evidence="5">Type II/III secretion system secretin-like domain-containing protein</fullName>
    </recommendedName>
</protein>
<feature type="domain" description="Type II/III secretion system secretin-like" evidence="5">
    <location>
        <begin position="396"/>
        <end position="519"/>
    </location>
</feature>
<dbReference type="RefSeq" id="WP_177136002.1">
    <property type="nucleotide sequence ID" value="NZ_VYGV01000011.1"/>
</dbReference>
<evidence type="ECO:0000256" key="2">
    <source>
        <dbReference type="ARBA" id="ARBA00022729"/>
    </source>
</evidence>
<proteinExistence type="inferred from homology"/>
<organism evidence="6 7">
    <name type="scientific">Hydrogenophaga aromaticivorans</name>
    <dbReference type="NCBI Taxonomy" id="2610898"/>
    <lineage>
        <taxon>Bacteria</taxon>
        <taxon>Pseudomonadati</taxon>
        <taxon>Pseudomonadota</taxon>
        <taxon>Betaproteobacteria</taxon>
        <taxon>Burkholderiales</taxon>
        <taxon>Comamonadaceae</taxon>
        <taxon>Hydrogenophaga</taxon>
    </lineage>
</organism>
<keyword evidence="3" id="KW-0472">Membrane</keyword>
<dbReference type="EMBL" id="VYGV01000011">
    <property type="protein sequence ID" value="NWF46094.1"/>
    <property type="molecule type" value="Genomic_DNA"/>
</dbReference>
<dbReference type="Proteomes" id="UP000545507">
    <property type="component" value="Unassembled WGS sequence"/>
</dbReference>
<evidence type="ECO:0000256" key="1">
    <source>
        <dbReference type="ARBA" id="ARBA00004370"/>
    </source>
</evidence>
<dbReference type="GO" id="GO:0015627">
    <property type="term" value="C:type II protein secretion system complex"/>
    <property type="evidence" value="ECO:0007669"/>
    <property type="project" value="TreeGrafter"/>
</dbReference>
<comment type="similarity">
    <text evidence="4">Belongs to the bacterial secretin family.</text>
</comment>
<dbReference type="InterPro" id="IPR004846">
    <property type="entry name" value="T2SS/T3SS_dom"/>
</dbReference>
<evidence type="ECO:0000259" key="5">
    <source>
        <dbReference type="Pfam" id="PF00263"/>
    </source>
</evidence>
<dbReference type="InterPro" id="IPR050810">
    <property type="entry name" value="Bact_Secretion_Sys_Channel"/>
</dbReference>
<dbReference type="Pfam" id="PF00263">
    <property type="entry name" value="Secretin"/>
    <property type="match status" value="1"/>
</dbReference>
<evidence type="ECO:0000256" key="3">
    <source>
        <dbReference type="ARBA" id="ARBA00023136"/>
    </source>
</evidence>
<dbReference type="PANTHER" id="PTHR30332:SF24">
    <property type="entry name" value="SECRETIN GSPD-RELATED"/>
    <property type="match status" value="1"/>
</dbReference>
<gene>
    <name evidence="6" type="ORF">F3K02_12650</name>
</gene>